<dbReference type="Gene3D" id="3.10.520.10">
    <property type="entry name" value="ApbE-like domains"/>
    <property type="match status" value="1"/>
</dbReference>
<keyword evidence="9" id="KW-0732">Signal</keyword>
<evidence type="ECO:0000256" key="14">
    <source>
        <dbReference type="ARBA" id="ARBA00023288"/>
    </source>
</evidence>
<dbReference type="GO" id="GO:0016740">
    <property type="term" value="F:transferase activity"/>
    <property type="evidence" value="ECO:0007669"/>
    <property type="project" value="UniProtKB-UniRule"/>
</dbReference>
<protein>
    <recommendedName>
        <fullName evidence="3 18">FAD:protein FMN transferase</fullName>
        <ecNumber evidence="2 18">2.7.1.180</ecNumber>
    </recommendedName>
    <alternativeName>
        <fullName evidence="15 18">Flavin transferase</fullName>
    </alternativeName>
</protein>
<evidence type="ECO:0000256" key="8">
    <source>
        <dbReference type="ARBA" id="ARBA00022723"/>
    </source>
</evidence>
<comment type="similarity">
    <text evidence="1 18">Belongs to the ApbE family.</text>
</comment>
<reference evidence="20 21" key="1">
    <citation type="submission" date="2020-05" db="EMBL/GenBank/DDBJ databases">
        <authorList>
            <person name="Ruan W."/>
            <person name="Jeon C.O."/>
            <person name="Chun B.H."/>
        </authorList>
    </citation>
    <scope>NUCLEOTIDE SEQUENCE [LARGE SCALE GENOMIC DNA]</scope>
    <source>
        <strain evidence="20 21">TBZ9</strain>
    </source>
</reference>
<dbReference type="EC" id="2.7.1.180" evidence="2 18"/>
<evidence type="ECO:0000256" key="15">
    <source>
        <dbReference type="ARBA" id="ARBA00031306"/>
    </source>
</evidence>
<dbReference type="PANTHER" id="PTHR30040">
    <property type="entry name" value="THIAMINE BIOSYNTHESIS LIPOPROTEIN APBE"/>
    <property type="match status" value="1"/>
</dbReference>
<dbReference type="EMBL" id="JABFHI010000006">
    <property type="protein sequence ID" value="NOG32527.1"/>
    <property type="molecule type" value="Genomic_DNA"/>
</dbReference>
<evidence type="ECO:0000256" key="3">
    <source>
        <dbReference type="ARBA" id="ARBA00016337"/>
    </source>
</evidence>
<accession>A0A7Y3TZX3</accession>
<keyword evidence="4" id="KW-1003">Cell membrane</keyword>
<keyword evidence="5" id="KW-0997">Cell inner membrane</keyword>
<reference evidence="20 21" key="2">
    <citation type="submission" date="2020-06" db="EMBL/GenBank/DDBJ databases">
        <title>Halomonas songnenensis sp. nov., a moderately halophilic bacterium isolated from saline and alkaline soils.</title>
        <authorList>
            <person name="Jiang J."/>
            <person name="Pan Y."/>
        </authorList>
    </citation>
    <scope>NUCLEOTIDE SEQUENCE [LARGE SCALE GENOMIC DNA]</scope>
    <source>
        <strain evidence="20 21">TBZ9</strain>
    </source>
</reference>
<dbReference type="Proteomes" id="UP000588806">
    <property type="component" value="Unassembled WGS sequence"/>
</dbReference>
<evidence type="ECO:0000256" key="13">
    <source>
        <dbReference type="ARBA" id="ARBA00023139"/>
    </source>
</evidence>
<sequence length="350" mass="38140">MAGCSSEEERPLESPVRFEGAIFGSFYQISIADPLTQGELSDIEEGFLAELQSVDKAMSTYRDDSELVAFNQAPVGEWQLLSPEIIEVMAISQSVSEASQGAFDVTVGGLVNLWSFGPEAQPEEIPDDQTLEARLETVGFDALEFDADANQAQRTRDVFVDLSAVAKGYAADQVADYLNQQGFEHYLVNLGGDLVAQGYRDREEETPWRIGIEVPEDGPQTAQLVLPLSNKTVATSGDYRNYFEQDGQRFSHTIDPRTGRPITHGLASVSVFDDSNARADAWATALLVAGEQEGMAIAQANDLDVLMLVRDGEQWKSLASPGFAATFGETLLDELTIEVVQATPDTPTEE</sequence>
<proteinExistence type="inferred from homology"/>
<evidence type="ECO:0000256" key="2">
    <source>
        <dbReference type="ARBA" id="ARBA00011955"/>
    </source>
</evidence>
<dbReference type="InterPro" id="IPR003374">
    <property type="entry name" value="ApbE-like_sf"/>
</dbReference>
<evidence type="ECO:0000256" key="16">
    <source>
        <dbReference type="ARBA" id="ARBA00048540"/>
    </source>
</evidence>
<dbReference type="PANTHER" id="PTHR30040:SF2">
    <property type="entry name" value="FAD:PROTEIN FMN TRANSFERASE"/>
    <property type="match status" value="1"/>
</dbReference>
<evidence type="ECO:0000256" key="17">
    <source>
        <dbReference type="ARBA" id="ARBA00060485"/>
    </source>
</evidence>
<comment type="catalytic activity">
    <reaction evidence="16 18">
        <text>L-threonyl-[protein] + FAD = FMN-L-threonyl-[protein] + AMP + H(+)</text>
        <dbReference type="Rhea" id="RHEA:36847"/>
        <dbReference type="Rhea" id="RHEA-COMP:11060"/>
        <dbReference type="Rhea" id="RHEA-COMP:11061"/>
        <dbReference type="ChEBI" id="CHEBI:15378"/>
        <dbReference type="ChEBI" id="CHEBI:30013"/>
        <dbReference type="ChEBI" id="CHEBI:57692"/>
        <dbReference type="ChEBI" id="CHEBI:74257"/>
        <dbReference type="ChEBI" id="CHEBI:456215"/>
        <dbReference type="EC" id="2.7.1.180"/>
    </reaction>
</comment>
<keyword evidence="21" id="KW-1185">Reference proteome</keyword>
<evidence type="ECO:0000256" key="6">
    <source>
        <dbReference type="ARBA" id="ARBA00022630"/>
    </source>
</evidence>
<comment type="subcellular location">
    <subcellularLocation>
        <location evidence="17">Cell inner membrane</location>
        <topology evidence="17">Lipid-anchor</topology>
        <orientation evidence="17">Periplasmic side</orientation>
    </subcellularLocation>
</comment>
<dbReference type="PIRSF" id="PIRSF006268">
    <property type="entry name" value="ApbE"/>
    <property type="match status" value="1"/>
</dbReference>
<keyword evidence="13" id="KW-0564">Palmitate</keyword>
<dbReference type="GO" id="GO:0046872">
    <property type="term" value="F:metal ion binding"/>
    <property type="evidence" value="ECO:0007669"/>
    <property type="project" value="UniProtKB-UniRule"/>
</dbReference>
<comment type="caution">
    <text evidence="20">The sequence shown here is derived from an EMBL/GenBank/DDBJ whole genome shotgun (WGS) entry which is preliminary data.</text>
</comment>
<evidence type="ECO:0000256" key="5">
    <source>
        <dbReference type="ARBA" id="ARBA00022519"/>
    </source>
</evidence>
<keyword evidence="7 18" id="KW-0808">Transferase</keyword>
<evidence type="ECO:0000256" key="19">
    <source>
        <dbReference type="PIRSR" id="PIRSR006268-2"/>
    </source>
</evidence>
<keyword evidence="12" id="KW-0472">Membrane</keyword>
<dbReference type="RefSeq" id="WP_171703082.1">
    <property type="nucleotide sequence ID" value="NZ_JABFHI010000006.1"/>
</dbReference>
<evidence type="ECO:0000256" key="18">
    <source>
        <dbReference type="PIRNR" id="PIRNR006268"/>
    </source>
</evidence>
<keyword evidence="14" id="KW-0449">Lipoprotein</keyword>
<feature type="binding site" evidence="19">
    <location>
        <position position="164"/>
    </location>
    <ligand>
        <name>Mg(2+)</name>
        <dbReference type="ChEBI" id="CHEBI:18420"/>
    </ligand>
</feature>
<keyword evidence="8 18" id="KW-0479">Metal-binding</keyword>
<name>A0A7Y3TZX3_9GAMM</name>
<evidence type="ECO:0000256" key="1">
    <source>
        <dbReference type="ARBA" id="ARBA00008282"/>
    </source>
</evidence>
<feature type="binding site" evidence="19">
    <location>
        <position position="284"/>
    </location>
    <ligand>
        <name>Mg(2+)</name>
        <dbReference type="ChEBI" id="CHEBI:18420"/>
    </ligand>
</feature>
<evidence type="ECO:0000313" key="20">
    <source>
        <dbReference type="EMBL" id="NOG32527.1"/>
    </source>
</evidence>
<evidence type="ECO:0000256" key="12">
    <source>
        <dbReference type="ARBA" id="ARBA00023136"/>
    </source>
</evidence>
<evidence type="ECO:0000256" key="11">
    <source>
        <dbReference type="ARBA" id="ARBA00022842"/>
    </source>
</evidence>
<evidence type="ECO:0000256" key="4">
    <source>
        <dbReference type="ARBA" id="ARBA00022475"/>
    </source>
</evidence>
<dbReference type="FunFam" id="3.10.520.10:FF:000001">
    <property type="entry name" value="FAD:protein FMN transferase"/>
    <property type="match status" value="1"/>
</dbReference>
<dbReference type="GO" id="GO:0005886">
    <property type="term" value="C:plasma membrane"/>
    <property type="evidence" value="ECO:0007669"/>
    <property type="project" value="UniProtKB-SubCell"/>
</dbReference>
<keyword evidence="11 18" id="KW-0460">Magnesium</keyword>
<evidence type="ECO:0000256" key="9">
    <source>
        <dbReference type="ARBA" id="ARBA00022729"/>
    </source>
</evidence>
<dbReference type="InterPro" id="IPR024932">
    <property type="entry name" value="ApbE"/>
</dbReference>
<keyword evidence="10 18" id="KW-0274">FAD</keyword>
<dbReference type="Pfam" id="PF02424">
    <property type="entry name" value="ApbE"/>
    <property type="match status" value="1"/>
</dbReference>
<gene>
    <name evidence="20" type="ORF">HLB35_13565</name>
</gene>
<keyword evidence="6 18" id="KW-0285">Flavoprotein</keyword>
<organism evidence="20 21">
    <name type="scientific">Vreelandella azerica</name>
    <dbReference type="NCBI Taxonomy" id="2732867"/>
    <lineage>
        <taxon>Bacteria</taxon>
        <taxon>Pseudomonadati</taxon>
        <taxon>Pseudomonadota</taxon>
        <taxon>Gammaproteobacteria</taxon>
        <taxon>Oceanospirillales</taxon>
        <taxon>Halomonadaceae</taxon>
        <taxon>Vreelandella</taxon>
    </lineage>
</organism>
<dbReference type="AlphaFoldDB" id="A0A7Y3TZX3"/>
<evidence type="ECO:0000256" key="10">
    <source>
        <dbReference type="ARBA" id="ARBA00022827"/>
    </source>
</evidence>
<dbReference type="SUPFAM" id="SSF143631">
    <property type="entry name" value="ApbE-like"/>
    <property type="match status" value="1"/>
</dbReference>
<comment type="cofactor">
    <cofactor evidence="19">
        <name>Mg(2+)</name>
        <dbReference type="ChEBI" id="CHEBI:18420"/>
    </cofactor>
    <cofactor evidence="19">
        <name>Mn(2+)</name>
        <dbReference type="ChEBI" id="CHEBI:29035"/>
    </cofactor>
    <text evidence="19">Magnesium. Can also use manganese.</text>
</comment>
<evidence type="ECO:0000313" key="21">
    <source>
        <dbReference type="Proteomes" id="UP000588806"/>
    </source>
</evidence>
<evidence type="ECO:0000256" key="7">
    <source>
        <dbReference type="ARBA" id="ARBA00022679"/>
    </source>
</evidence>
<feature type="binding site" evidence="19">
    <location>
        <position position="280"/>
    </location>
    <ligand>
        <name>Mg(2+)</name>
        <dbReference type="ChEBI" id="CHEBI:18420"/>
    </ligand>
</feature>